<name>A0A9P5TRP8_GYMJU</name>
<evidence type="ECO:0000259" key="1">
    <source>
        <dbReference type="SMART" id="SM00484"/>
    </source>
</evidence>
<evidence type="ECO:0000313" key="4">
    <source>
        <dbReference type="Proteomes" id="UP000724874"/>
    </source>
</evidence>
<dbReference type="SMART" id="SM00484">
    <property type="entry name" value="XPGI"/>
    <property type="match status" value="1"/>
</dbReference>
<feature type="domain" description="XPG N-terminal" evidence="2">
    <location>
        <begin position="1"/>
        <end position="96"/>
    </location>
</feature>
<gene>
    <name evidence="3" type="ORF">CPB84DRAFT_1813526</name>
</gene>
<dbReference type="InterPro" id="IPR006084">
    <property type="entry name" value="XPG/Rad2"/>
</dbReference>
<evidence type="ECO:0000259" key="2">
    <source>
        <dbReference type="SMART" id="SM00485"/>
    </source>
</evidence>
<protein>
    <submittedName>
        <fullName evidence="3">PIN domain-like protein</fullName>
    </submittedName>
</protein>
<dbReference type="Pfam" id="PF00867">
    <property type="entry name" value="XPG_I"/>
    <property type="match status" value="1"/>
</dbReference>
<dbReference type="Proteomes" id="UP000724874">
    <property type="component" value="Unassembled WGS sequence"/>
</dbReference>
<feature type="domain" description="XPG-I" evidence="1">
    <location>
        <begin position="115"/>
        <end position="186"/>
    </location>
</feature>
<reference evidence="3" key="1">
    <citation type="submission" date="2020-11" db="EMBL/GenBank/DDBJ databases">
        <authorList>
            <consortium name="DOE Joint Genome Institute"/>
            <person name="Ahrendt S."/>
            <person name="Riley R."/>
            <person name="Andreopoulos W."/>
            <person name="LaButti K."/>
            <person name="Pangilinan J."/>
            <person name="Ruiz-duenas F.J."/>
            <person name="Barrasa J.M."/>
            <person name="Sanchez-Garcia M."/>
            <person name="Camarero S."/>
            <person name="Miyauchi S."/>
            <person name="Serrano A."/>
            <person name="Linde D."/>
            <person name="Babiker R."/>
            <person name="Drula E."/>
            <person name="Ayuso-Fernandez I."/>
            <person name="Pacheco R."/>
            <person name="Padilla G."/>
            <person name="Ferreira P."/>
            <person name="Barriuso J."/>
            <person name="Kellner H."/>
            <person name="Castanera R."/>
            <person name="Alfaro M."/>
            <person name="Ramirez L."/>
            <person name="Pisabarro A.G."/>
            <person name="Kuo A."/>
            <person name="Tritt A."/>
            <person name="Lipzen A."/>
            <person name="He G."/>
            <person name="Yan M."/>
            <person name="Ng V."/>
            <person name="Cullen D."/>
            <person name="Martin F."/>
            <person name="Rosso M.-N."/>
            <person name="Henrissat B."/>
            <person name="Hibbett D."/>
            <person name="Martinez A.T."/>
            <person name="Grigoriev I.V."/>
        </authorList>
    </citation>
    <scope>NUCLEOTIDE SEQUENCE</scope>
    <source>
        <strain evidence="3">AH 44721</strain>
    </source>
</reference>
<dbReference type="AlphaFoldDB" id="A0A9P5TRP8"/>
<accession>A0A9P5TRP8</accession>
<evidence type="ECO:0000313" key="3">
    <source>
        <dbReference type="EMBL" id="KAF8907241.1"/>
    </source>
</evidence>
<dbReference type="InterPro" id="IPR029060">
    <property type="entry name" value="PIN-like_dom_sf"/>
</dbReference>
<dbReference type="SUPFAM" id="SSF88723">
    <property type="entry name" value="PIN domain-like"/>
    <property type="match status" value="1"/>
</dbReference>
<dbReference type="GO" id="GO:0017108">
    <property type="term" value="F:5'-flap endonuclease activity"/>
    <property type="evidence" value="ECO:0007669"/>
    <property type="project" value="TreeGrafter"/>
</dbReference>
<dbReference type="PANTHER" id="PTHR11081:SF75">
    <property type="entry name" value="ENDONUCLEASE, PUTATIVE (AFU_ORTHOLOGUE AFUA_3G13260)-RELATED"/>
    <property type="match status" value="1"/>
</dbReference>
<dbReference type="OrthoDB" id="2148513at2759"/>
<dbReference type="GO" id="GO:0006974">
    <property type="term" value="P:DNA damage response"/>
    <property type="evidence" value="ECO:0007669"/>
    <property type="project" value="UniProtKB-ARBA"/>
</dbReference>
<dbReference type="InterPro" id="IPR006086">
    <property type="entry name" value="XPG-I_dom"/>
</dbReference>
<dbReference type="EMBL" id="JADNYJ010000015">
    <property type="protein sequence ID" value="KAF8907241.1"/>
    <property type="molecule type" value="Genomic_DNA"/>
</dbReference>
<sequence length="217" mass="24672">MGIPGLWKLLEPIARKQSFHRFCVEEGFIRNEATDGRGLRVGVDALGWVYRACYRHSCTKNPELATLYTRCNRLLQLPIHPLFVFDGPDRPRRKRGKHVRGNPHWIEQDFKLMLDTFGFAWINAAGEAESELASLSKQGLLDAVLTEDSDTVVFGARTIIRFDSDVADDEQIILYKAEDIERHPRLSLGTADLMLIALLVGGDYDVRSLIFYISYTT</sequence>
<dbReference type="CDD" id="cd09870">
    <property type="entry name" value="PIN_YEN1"/>
    <property type="match status" value="1"/>
</dbReference>
<keyword evidence="4" id="KW-1185">Reference proteome</keyword>
<dbReference type="SMART" id="SM00485">
    <property type="entry name" value="XPGN"/>
    <property type="match status" value="1"/>
</dbReference>
<dbReference type="InterPro" id="IPR006085">
    <property type="entry name" value="XPG_DNA_repair_N"/>
</dbReference>
<dbReference type="Pfam" id="PF00752">
    <property type="entry name" value="XPG_N"/>
    <property type="match status" value="1"/>
</dbReference>
<comment type="caution">
    <text evidence="3">The sequence shown here is derived from an EMBL/GenBank/DDBJ whole genome shotgun (WGS) entry which is preliminary data.</text>
</comment>
<dbReference type="Gene3D" id="3.40.50.1010">
    <property type="entry name" value="5'-nuclease"/>
    <property type="match status" value="2"/>
</dbReference>
<proteinExistence type="predicted"/>
<dbReference type="PANTHER" id="PTHR11081">
    <property type="entry name" value="FLAP ENDONUCLEASE FAMILY MEMBER"/>
    <property type="match status" value="1"/>
</dbReference>
<dbReference type="PRINTS" id="PR00853">
    <property type="entry name" value="XPGRADSUPER"/>
</dbReference>
<organism evidence="3 4">
    <name type="scientific">Gymnopilus junonius</name>
    <name type="common">Spectacular rustgill mushroom</name>
    <name type="synonym">Gymnopilus spectabilis subsp. junonius</name>
    <dbReference type="NCBI Taxonomy" id="109634"/>
    <lineage>
        <taxon>Eukaryota</taxon>
        <taxon>Fungi</taxon>
        <taxon>Dikarya</taxon>
        <taxon>Basidiomycota</taxon>
        <taxon>Agaricomycotina</taxon>
        <taxon>Agaricomycetes</taxon>
        <taxon>Agaricomycetidae</taxon>
        <taxon>Agaricales</taxon>
        <taxon>Agaricineae</taxon>
        <taxon>Hymenogastraceae</taxon>
        <taxon>Gymnopilus</taxon>
    </lineage>
</organism>